<evidence type="ECO:0000256" key="1">
    <source>
        <dbReference type="ARBA" id="ARBA00022734"/>
    </source>
</evidence>
<keyword evidence="1" id="KW-0430">Lectin</keyword>
<protein>
    <recommendedName>
        <fullName evidence="3">Protein kinase domain-containing protein</fullName>
    </recommendedName>
</protein>
<feature type="non-terminal residue" evidence="4">
    <location>
        <position position="1"/>
    </location>
</feature>
<accession>A0AAD3DFY8</accession>
<dbReference type="GO" id="GO:0004672">
    <property type="term" value="F:protein kinase activity"/>
    <property type="evidence" value="ECO:0007669"/>
    <property type="project" value="InterPro"/>
</dbReference>
<sequence>GFLHGSGFAALTGQLQSCAGSNTSLSCQLNPAMQVARPSEVVLQTCIGRGSMGSVFKGTWRGEAVAVKVLKHSATGPDEEQAKRIEQEAALGICLDHPNIVATYAAFTTVSAVPGPQLPTSRQASMHSQGQLHIPCSRTTPFGFSPGLSAAPLIQVEQLDLTHGSQADTRASAFNNTGGSTSFSRAPSTFSRWSPGVFPDEPLPGSPISPRGTAIAAAAAMSGWPTAAAAAAAAVPPPPHPVAATTGSSRCGSFASIAAGHSYS</sequence>
<dbReference type="GO" id="GO:0005524">
    <property type="term" value="F:ATP binding"/>
    <property type="evidence" value="ECO:0007669"/>
    <property type="project" value="UniProtKB-UniRule"/>
</dbReference>
<dbReference type="InterPro" id="IPR017441">
    <property type="entry name" value="Protein_kinase_ATP_BS"/>
</dbReference>
<keyword evidence="2" id="KW-0067">ATP-binding</keyword>
<dbReference type="Pfam" id="PF00069">
    <property type="entry name" value="Pkinase"/>
    <property type="match status" value="1"/>
</dbReference>
<proteinExistence type="predicted"/>
<gene>
    <name evidence="4" type="ORF">Agub_g1720</name>
</gene>
<dbReference type="Proteomes" id="UP001054857">
    <property type="component" value="Unassembled WGS sequence"/>
</dbReference>
<feature type="domain" description="Protein kinase" evidence="3">
    <location>
        <begin position="45"/>
        <end position="109"/>
    </location>
</feature>
<keyword evidence="5" id="KW-1185">Reference proteome</keyword>
<dbReference type="Gene3D" id="3.30.200.20">
    <property type="entry name" value="Phosphorylase Kinase, domain 1"/>
    <property type="match status" value="1"/>
</dbReference>
<dbReference type="PANTHER" id="PTHR33589">
    <property type="entry name" value="OS11G0524900 PROTEIN"/>
    <property type="match status" value="1"/>
</dbReference>
<name>A0AAD3DFY8_9CHLO</name>
<dbReference type="PANTHER" id="PTHR33589:SF3">
    <property type="entry name" value="ZYMOGEN GRANULE MEMBRANE PROTEIN 16-LIKE"/>
    <property type="match status" value="1"/>
</dbReference>
<dbReference type="InterPro" id="IPR011009">
    <property type="entry name" value="Kinase-like_dom_sf"/>
</dbReference>
<dbReference type="EMBL" id="BMAR01000001">
    <property type="protein sequence ID" value="GFR41080.1"/>
    <property type="molecule type" value="Genomic_DNA"/>
</dbReference>
<organism evidence="4 5">
    <name type="scientific">Astrephomene gubernaculifera</name>
    <dbReference type="NCBI Taxonomy" id="47775"/>
    <lineage>
        <taxon>Eukaryota</taxon>
        <taxon>Viridiplantae</taxon>
        <taxon>Chlorophyta</taxon>
        <taxon>core chlorophytes</taxon>
        <taxon>Chlorophyceae</taxon>
        <taxon>CS clade</taxon>
        <taxon>Chlamydomonadales</taxon>
        <taxon>Astrephomenaceae</taxon>
        <taxon>Astrephomene</taxon>
    </lineage>
</organism>
<feature type="binding site" evidence="2">
    <location>
        <position position="68"/>
    </location>
    <ligand>
        <name>ATP</name>
        <dbReference type="ChEBI" id="CHEBI:30616"/>
    </ligand>
</feature>
<reference evidence="4 5" key="1">
    <citation type="journal article" date="2021" name="Sci. Rep.">
        <title>Genome sequencing of the multicellular alga Astrephomene provides insights into convergent evolution of germ-soma differentiation.</title>
        <authorList>
            <person name="Yamashita S."/>
            <person name="Yamamoto K."/>
            <person name="Matsuzaki R."/>
            <person name="Suzuki S."/>
            <person name="Yamaguchi H."/>
            <person name="Hirooka S."/>
            <person name="Minakuchi Y."/>
            <person name="Miyagishima S."/>
            <person name="Kawachi M."/>
            <person name="Toyoda A."/>
            <person name="Nozaki H."/>
        </authorList>
    </citation>
    <scope>NUCLEOTIDE SEQUENCE [LARGE SCALE GENOMIC DNA]</scope>
    <source>
        <strain evidence="4 5">NIES-4017</strain>
    </source>
</reference>
<evidence type="ECO:0000259" key="3">
    <source>
        <dbReference type="Pfam" id="PF00069"/>
    </source>
</evidence>
<keyword evidence="2" id="KW-0547">Nucleotide-binding</keyword>
<evidence type="ECO:0000313" key="4">
    <source>
        <dbReference type="EMBL" id="GFR41080.1"/>
    </source>
</evidence>
<dbReference type="GO" id="GO:0030246">
    <property type="term" value="F:carbohydrate binding"/>
    <property type="evidence" value="ECO:0007669"/>
    <property type="project" value="UniProtKB-KW"/>
</dbReference>
<dbReference type="InterPro" id="IPR052321">
    <property type="entry name" value="PolyBind_ProtTraffic"/>
</dbReference>
<dbReference type="AlphaFoldDB" id="A0AAD3DFY8"/>
<dbReference type="SUPFAM" id="SSF56112">
    <property type="entry name" value="Protein kinase-like (PK-like)"/>
    <property type="match status" value="1"/>
</dbReference>
<evidence type="ECO:0000256" key="2">
    <source>
        <dbReference type="PROSITE-ProRule" id="PRU10141"/>
    </source>
</evidence>
<comment type="caution">
    <text evidence="4">The sequence shown here is derived from an EMBL/GenBank/DDBJ whole genome shotgun (WGS) entry which is preliminary data.</text>
</comment>
<dbReference type="InterPro" id="IPR000719">
    <property type="entry name" value="Prot_kinase_dom"/>
</dbReference>
<dbReference type="PROSITE" id="PS00107">
    <property type="entry name" value="PROTEIN_KINASE_ATP"/>
    <property type="match status" value="1"/>
</dbReference>
<evidence type="ECO:0000313" key="5">
    <source>
        <dbReference type="Proteomes" id="UP001054857"/>
    </source>
</evidence>
<feature type="non-terminal residue" evidence="4">
    <location>
        <position position="264"/>
    </location>
</feature>